<reference evidence="7 8" key="1">
    <citation type="submission" date="2024-04" db="EMBL/GenBank/DDBJ databases">
        <title>Tritrichomonas musculus Genome.</title>
        <authorList>
            <person name="Alves-Ferreira E."/>
            <person name="Grigg M."/>
            <person name="Lorenzi H."/>
            <person name="Galac M."/>
        </authorList>
    </citation>
    <scope>NUCLEOTIDE SEQUENCE [LARGE SCALE GENOMIC DNA]</scope>
    <source>
        <strain evidence="7 8">EAF2021</strain>
    </source>
</reference>
<keyword evidence="5" id="KW-0464">Manganese</keyword>
<proteinExistence type="predicted"/>
<evidence type="ECO:0000256" key="4">
    <source>
        <dbReference type="ARBA" id="ARBA00022842"/>
    </source>
</evidence>
<dbReference type="InterPro" id="IPR000422">
    <property type="entry name" value="DHBP_synthase_RibB"/>
</dbReference>
<sequence length="153" mass="17359">MAHFACGFICCVLPHDICVKKGLDYLKQEGLNQDHRGTPFCAFLDYKDCDTGISAYERSKTIIKLAQTSKGKNCFVQGHTPVLHAKKGLLRERLGHTEMSSELSFMADSNGTAVICEVLNHDGHMLRVNDFEKWNKDKGLKLYNMEQMLEEIF</sequence>
<evidence type="ECO:0000256" key="3">
    <source>
        <dbReference type="ARBA" id="ARBA00022723"/>
    </source>
</evidence>
<dbReference type="PANTHER" id="PTHR21327">
    <property type="entry name" value="GTP CYCLOHYDROLASE II-RELATED"/>
    <property type="match status" value="1"/>
</dbReference>
<comment type="pathway">
    <text evidence="1">Cofactor biosynthesis; riboflavin biosynthesis.</text>
</comment>
<keyword evidence="6" id="KW-0456">Lyase</keyword>
<organism evidence="7 8">
    <name type="scientific">Tritrichomonas musculus</name>
    <dbReference type="NCBI Taxonomy" id="1915356"/>
    <lineage>
        <taxon>Eukaryota</taxon>
        <taxon>Metamonada</taxon>
        <taxon>Parabasalia</taxon>
        <taxon>Tritrichomonadida</taxon>
        <taxon>Tritrichomonadidae</taxon>
        <taxon>Tritrichomonas</taxon>
    </lineage>
</organism>
<dbReference type="Proteomes" id="UP001470230">
    <property type="component" value="Unassembled WGS sequence"/>
</dbReference>
<evidence type="ECO:0000313" key="7">
    <source>
        <dbReference type="EMBL" id="KAK8835313.1"/>
    </source>
</evidence>
<evidence type="ECO:0000256" key="1">
    <source>
        <dbReference type="ARBA" id="ARBA00005104"/>
    </source>
</evidence>
<evidence type="ECO:0000313" key="8">
    <source>
        <dbReference type="Proteomes" id="UP001470230"/>
    </source>
</evidence>
<evidence type="ECO:0000256" key="5">
    <source>
        <dbReference type="ARBA" id="ARBA00023211"/>
    </source>
</evidence>
<dbReference type="SUPFAM" id="SSF55821">
    <property type="entry name" value="YrdC/RibB"/>
    <property type="match status" value="1"/>
</dbReference>
<keyword evidence="4" id="KW-0460">Magnesium</keyword>
<comment type="caution">
    <text evidence="7">The sequence shown here is derived from an EMBL/GenBank/DDBJ whole genome shotgun (WGS) entry which is preliminary data.</text>
</comment>
<dbReference type="InterPro" id="IPR017945">
    <property type="entry name" value="DHBP_synth_RibB-like_a/b_dom"/>
</dbReference>
<protein>
    <submittedName>
        <fullName evidence="7">Uncharacterized protein</fullName>
    </submittedName>
</protein>
<evidence type="ECO:0000256" key="2">
    <source>
        <dbReference type="ARBA" id="ARBA00022619"/>
    </source>
</evidence>
<gene>
    <name evidence="7" type="ORF">M9Y10_013518</name>
</gene>
<dbReference type="PANTHER" id="PTHR21327:SF46">
    <property type="entry name" value="3,4-DIHYDROXY-2-BUTANONE 4-PHOSPHATE SYNTHASE"/>
    <property type="match status" value="1"/>
</dbReference>
<name>A0ABR2GN16_9EUKA</name>
<dbReference type="Pfam" id="PF00926">
    <property type="entry name" value="DHBP_synthase"/>
    <property type="match status" value="1"/>
</dbReference>
<accession>A0ABR2GN16</accession>
<keyword evidence="3" id="KW-0479">Metal-binding</keyword>
<keyword evidence="2" id="KW-0686">Riboflavin biosynthesis</keyword>
<dbReference type="Gene3D" id="3.90.870.10">
    <property type="entry name" value="DHBP synthase"/>
    <property type="match status" value="1"/>
</dbReference>
<keyword evidence="8" id="KW-1185">Reference proteome</keyword>
<dbReference type="EMBL" id="JAPFFF010000184">
    <property type="protein sequence ID" value="KAK8835313.1"/>
    <property type="molecule type" value="Genomic_DNA"/>
</dbReference>
<evidence type="ECO:0000256" key="6">
    <source>
        <dbReference type="ARBA" id="ARBA00023239"/>
    </source>
</evidence>